<evidence type="ECO:0000256" key="4">
    <source>
        <dbReference type="SAM" id="MobiDB-lite"/>
    </source>
</evidence>
<feature type="compositionally biased region" description="Polar residues" evidence="4">
    <location>
        <begin position="445"/>
        <end position="465"/>
    </location>
</feature>
<feature type="region of interest" description="Disordered" evidence="4">
    <location>
        <begin position="257"/>
        <end position="326"/>
    </location>
</feature>
<organism evidence="7 8">
    <name type="scientific">Hirsutella rhossiliensis</name>
    <dbReference type="NCBI Taxonomy" id="111463"/>
    <lineage>
        <taxon>Eukaryota</taxon>
        <taxon>Fungi</taxon>
        <taxon>Dikarya</taxon>
        <taxon>Ascomycota</taxon>
        <taxon>Pezizomycotina</taxon>
        <taxon>Sordariomycetes</taxon>
        <taxon>Hypocreomycetidae</taxon>
        <taxon>Hypocreales</taxon>
        <taxon>Ophiocordycipitaceae</taxon>
        <taxon>Hirsutella</taxon>
    </lineage>
</organism>
<dbReference type="PANTHER" id="PTHR47966">
    <property type="entry name" value="BETA-SITE APP-CLEAVING ENZYME, ISOFORM A-RELATED"/>
    <property type="match status" value="1"/>
</dbReference>
<feature type="compositionally biased region" description="Gly residues" evidence="4">
    <location>
        <begin position="428"/>
        <end position="441"/>
    </location>
</feature>
<comment type="caution">
    <text evidence="7">The sequence shown here is derived from an EMBL/GenBank/DDBJ whole genome shotgun (WGS) entry which is preliminary data.</text>
</comment>
<dbReference type="Pfam" id="PF00026">
    <property type="entry name" value="Asp"/>
    <property type="match status" value="1"/>
</dbReference>
<dbReference type="GO" id="GO:0006508">
    <property type="term" value="P:proteolysis"/>
    <property type="evidence" value="ECO:0007669"/>
    <property type="project" value="UniProtKB-KW"/>
</dbReference>
<evidence type="ECO:0000313" key="8">
    <source>
        <dbReference type="Proteomes" id="UP000824596"/>
    </source>
</evidence>
<dbReference type="AlphaFoldDB" id="A0A9P8SK35"/>
<dbReference type="InterPro" id="IPR033121">
    <property type="entry name" value="PEPTIDASE_A1"/>
</dbReference>
<feature type="compositionally biased region" description="Basic and acidic residues" evidence="4">
    <location>
        <begin position="543"/>
        <end position="552"/>
    </location>
</feature>
<dbReference type="PANTHER" id="PTHR47966:SF65">
    <property type="entry name" value="ASPARTIC-TYPE ENDOPEPTIDASE"/>
    <property type="match status" value="1"/>
</dbReference>
<dbReference type="InterPro" id="IPR021109">
    <property type="entry name" value="Peptidase_aspartic_dom_sf"/>
</dbReference>
<dbReference type="PROSITE" id="PS51767">
    <property type="entry name" value="PEPTIDASE_A1"/>
    <property type="match status" value="1"/>
</dbReference>
<dbReference type="SUPFAM" id="SSF50630">
    <property type="entry name" value="Acid proteases"/>
    <property type="match status" value="1"/>
</dbReference>
<reference evidence="7" key="1">
    <citation type="submission" date="2021-09" db="EMBL/GenBank/DDBJ databases">
        <title>A high-quality genome of the endoparasitic fungus Hirsutella rhossiliensis with a comparison of Hirsutella genomes reveals transposable elements contributing to genome size variation.</title>
        <authorList>
            <person name="Lin R."/>
            <person name="Jiao Y."/>
            <person name="Sun X."/>
            <person name="Ling J."/>
            <person name="Xie B."/>
            <person name="Cheng X."/>
        </authorList>
    </citation>
    <scope>NUCLEOTIDE SEQUENCE</scope>
    <source>
        <strain evidence="7">HR02</strain>
    </source>
</reference>
<feature type="compositionally biased region" description="Basic and acidic residues" evidence="4">
    <location>
        <begin position="282"/>
        <end position="293"/>
    </location>
</feature>
<feature type="region of interest" description="Disordered" evidence="4">
    <location>
        <begin position="530"/>
        <end position="552"/>
    </location>
</feature>
<keyword evidence="8" id="KW-1185">Reference proteome</keyword>
<feature type="chain" id="PRO_5040235564" evidence="5">
    <location>
        <begin position="24"/>
        <end position="552"/>
    </location>
</feature>
<evidence type="ECO:0000256" key="3">
    <source>
        <dbReference type="RuleBase" id="RU000454"/>
    </source>
</evidence>
<evidence type="ECO:0000313" key="7">
    <source>
        <dbReference type="EMBL" id="KAH0964834.1"/>
    </source>
</evidence>
<dbReference type="GO" id="GO:0004190">
    <property type="term" value="F:aspartic-type endopeptidase activity"/>
    <property type="evidence" value="ECO:0007669"/>
    <property type="project" value="UniProtKB-KW"/>
</dbReference>
<dbReference type="Gene3D" id="2.40.70.10">
    <property type="entry name" value="Acid Proteases"/>
    <property type="match status" value="2"/>
</dbReference>
<keyword evidence="3" id="KW-0378">Hydrolase</keyword>
<dbReference type="Proteomes" id="UP000824596">
    <property type="component" value="Unassembled WGS sequence"/>
</dbReference>
<accession>A0A9P8SK35</accession>
<dbReference type="PRINTS" id="PR00792">
    <property type="entry name" value="PEPSIN"/>
</dbReference>
<proteinExistence type="inferred from homology"/>
<sequence>MKGRALLLCASGPLLVFSGQTIAQEQQMKVVVAQIQKVSDPLQGPFRPFMEFNVGNQAFRGLLDTGSSDLTVPQAGSPICNLELQQCNDKGTGFTTGSFDPKKTEDAAKVQDANVPLNTSFTGGAAFQGEFLKAPFRAAEDSDPVNLQFGLVQTGNPPSEDSPVFPVIGVGPEQGESTTQKSPDNTYPNIPAQLQQENVTKSRAFGVGLGEFGSKQNGTIIFGGYDQAKIDGKMEKISIEKLPDGSQPSFVINLSSVRMSGTGNDGGNKETPRGEGNSPESNGDRRRDQGSHRDSRRRRRAFSARQARVRRSHPAPRPVYRRAASRSEAEILRRQRDGNILTDELPPVVLIDSGDPGVTLPVGTVKTIAQGIGAQFSEKDGSVSPVECSRLEGKALTFGMGNDRAQIKVPLESMVLGPAFDQPPPGASGPGSSGNGGGGNSGQATISRRSNSTEGGNSRQGTDGESQGGFRKSGGPKMCQLTLSAGDPKNPDALNILGAPAMQRMYIIFDEDSKSLMVAQAKVNATETDIREFIPGSTGPGGSEDKQKGGKD</sequence>
<protein>
    <submittedName>
        <fullName evidence="7">Eukaryotic aspartyl protease domain-containing protein</fullName>
    </submittedName>
</protein>
<dbReference type="PROSITE" id="PS00141">
    <property type="entry name" value="ASP_PROTEASE"/>
    <property type="match status" value="1"/>
</dbReference>
<keyword evidence="2 3" id="KW-0064">Aspartyl protease</keyword>
<dbReference type="InterPro" id="IPR001969">
    <property type="entry name" value="Aspartic_peptidase_AS"/>
</dbReference>
<feature type="region of interest" description="Disordered" evidence="4">
    <location>
        <begin position="416"/>
        <end position="490"/>
    </location>
</feature>
<gene>
    <name evidence="7" type="ORF">HRG_02850</name>
</gene>
<keyword evidence="5" id="KW-0732">Signal</keyword>
<evidence type="ECO:0000256" key="2">
    <source>
        <dbReference type="ARBA" id="ARBA00022750"/>
    </source>
</evidence>
<evidence type="ECO:0000259" key="6">
    <source>
        <dbReference type="PROSITE" id="PS51767"/>
    </source>
</evidence>
<keyword evidence="3 7" id="KW-0645">Protease</keyword>
<dbReference type="InterPro" id="IPR001461">
    <property type="entry name" value="Aspartic_peptidase_A1"/>
</dbReference>
<dbReference type="RefSeq" id="XP_044722347.1">
    <property type="nucleotide sequence ID" value="XM_044861321.1"/>
</dbReference>
<evidence type="ECO:0000256" key="5">
    <source>
        <dbReference type="SAM" id="SignalP"/>
    </source>
</evidence>
<dbReference type="GeneID" id="68351979"/>
<feature type="domain" description="Peptidase A1" evidence="6">
    <location>
        <begin position="48"/>
        <end position="519"/>
    </location>
</feature>
<dbReference type="EMBL" id="JAIZPD010000003">
    <property type="protein sequence ID" value="KAH0964834.1"/>
    <property type="molecule type" value="Genomic_DNA"/>
</dbReference>
<comment type="similarity">
    <text evidence="1 3">Belongs to the peptidase A1 family.</text>
</comment>
<feature type="compositionally biased region" description="Basic residues" evidence="4">
    <location>
        <begin position="294"/>
        <end position="324"/>
    </location>
</feature>
<name>A0A9P8SK35_9HYPO</name>
<dbReference type="OrthoDB" id="771136at2759"/>
<evidence type="ECO:0000256" key="1">
    <source>
        <dbReference type="ARBA" id="ARBA00007447"/>
    </source>
</evidence>
<feature type="signal peptide" evidence="5">
    <location>
        <begin position="1"/>
        <end position="23"/>
    </location>
</feature>